<keyword evidence="1" id="KW-0812">Transmembrane</keyword>
<keyword evidence="3" id="KW-1185">Reference proteome</keyword>
<evidence type="ECO:0000256" key="1">
    <source>
        <dbReference type="SAM" id="Phobius"/>
    </source>
</evidence>
<feature type="transmembrane region" description="Helical" evidence="1">
    <location>
        <begin position="7"/>
        <end position="29"/>
    </location>
</feature>
<keyword evidence="1" id="KW-0472">Membrane</keyword>
<dbReference type="Proteomes" id="UP001145069">
    <property type="component" value="Unassembled WGS sequence"/>
</dbReference>
<comment type="caution">
    <text evidence="2">The sequence shown here is derived from an EMBL/GenBank/DDBJ whole genome shotgun (WGS) entry which is preliminary data.</text>
</comment>
<keyword evidence="1" id="KW-1133">Transmembrane helix</keyword>
<gene>
    <name evidence="2" type="ORF">NC799_16025</name>
</gene>
<dbReference type="EMBL" id="JAMQKC010000026">
    <property type="protein sequence ID" value="MDC3418390.1"/>
    <property type="molecule type" value="Genomic_DNA"/>
</dbReference>
<sequence>MRLLSAFVAWVIIMFIEVVWLVINISGGARNKEEIYVVIIISLVMGATGLNLYSNHLRK</sequence>
<protein>
    <submittedName>
        <fullName evidence="2">Uncharacterized protein</fullName>
    </submittedName>
</protein>
<dbReference type="AlphaFoldDB" id="A0A9X4AHJ4"/>
<proteinExistence type="predicted"/>
<feature type="transmembrane region" description="Helical" evidence="1">
    <location>
        <begin position="35"/>
        <end position="53"/>
    </location>
</feature>
<organism evidence="2 3">
    <name type="scientific">Aquibacillus salsiterrae</name>
    <dbReference type="NCBI Taxonomy" id="2950439"/>
    <lineage>
        <taxon>Bacteria</taxon>
        <taxon>Bacillati</taxon>
        <taxon>Bacillota</taxon>
        <taxon>Bacilli</taxon>
        <taxon>Bacillales</taxon>
        <taxon>Bacillaceae</taxon>
        <taxon>Aquibacillus</taxon>
    </lineage>
</organism>
<evidence type="ECO:0000313" key="3">
    <source>
        <dbReference type="Proteomes" id="UP001145069"/>
    </source>
</evidence>
<accession>A0A9X4AHJ4</accession>
<reference evidence="2" key="1">
    <citation type="submission" date="2022-06" db="EMBL/GenBank/DDBJ databases">
        <title>Aquibacillus sp. a new bacterium isolated from soil saline samples.</title>
        <authorList>
            <person name="Galisteo C."/>
            <person name="De La Haba R."/>
            <person name="Sanchez-Porro C."/>
            <person name="Ventosa A."/>
        </authorList>
    </citation>
    <scope>NUCLEOTIDE SEQUENCE</scope>
    <source>
        <strain evidence="2">3ASR75-54</strain>
    </source>
</reference>
<name>A0A9X4AHJ4_9BACI</name>
<dbReference type="RefSeq" id="WP_272447452.1">
    <property type="nucleotide sequence ID" value="NZ_JAMQKC010000026.1"/>
</dbReference>
<evidence type="ECO:0000313" key="2">
    <source>
        <dbReference type="EMBL" id="MDC3418390.1"/>
    </source>
</evidence>